<accession>A0A9D2C0H1</accession>
<dbReference type="InterPro" id="IPR052018">
    <property type="entry name" value="PHP_domain"/>
</dbReference>
<organism evidence="1 2">
    <name type="scientific">Candidatus Acutalibacter pullistercoris</name>
    <dbReference type="NCBI Taxonomy" id="2838418"/>
    <lineage>
        <taxon>Bacteria</taxon>
        <taxon>Bacillati</taxon>
        <taxon>Bacillota</taxon>
        <taxon>Clostridia</taxon>
        <taxon>Eubacteriales</taxon>
        <taxon>Acutalibacteraceae</taxon>
        <taxon>Acutalibacter</taxon>
    </lineage>
</organism>
<dbReference type="Proteomes" id="UP000823915">
    <property type="component" value="Unassembled WGS sequence"/>
</dbReference>
<dbReference type="InterPro" id="IPR016195">
    <property type="entry name" value="Pol/histidinol_Pase-like"/>
</dbReference>
<proteinExistence type="predicted"/>
<dbReference type="SUPFAM" id="SSF89550">
    <property type="entry name" value="PHP domain-like"/>
    <property type="match status" value="1"/>
</dbReference>
<dbReference type="Gene3D" id="3.20.20.140">
    <property type="entry name" value="Metal-dependent hydrolases"/>
    <property type="match status" value="1"/>
</dbReference>
<name>A0A9D2C0H1_9FIRM</name>
<dbReference type="PANTHER" id="PTHR42924:SF3">
    <property type="entry name" value="POLYMERASE_HISTIDINOL PHOSPHATASE N-TERMINAL DOMAIN-CONTAINING PROTEIN"/>
    <property type="match status" value="1"/>
</dbReference>
<comment type="caution">
    <text evidence="1">The sequence shown here is derived from an EMBL/GenBank/DDBJ whole genome shotgun (WGS) entry which is preliminary data.</text>
</comment>
<gene>
    <name evidence="1" type="ORF">H9838_02465</name>
</gene>
<evidence type="ECO:0000313" key="2">
    <source>
        <dbReference type="Proteomes" id="UP000823915"/>
    </source>
</evidence>
<protein>
    <submittedName>
        <fullName evidence="1">Histidinol-phosphatase</fullName>
    </submittedName>
</protein>
<sequence length="247" mass="27824">MLEQLTRPQRDAGAYTYRYEMHCHCNWCSACAHSSPQAMAQAYYQAGYAGMVLTDHFLSGNSAIDRSLPWKDKVEAYWRAYEAARDWAQGRSRDFAVLFGLEHQYGGGKEVLTYGIDLDFLLAHPDLDQYSLADYTDAVRRAGGLISMAHPYRHADYIDDTILPQPQYLDGAEIYNYGNTPEENRQACELAREHHLIPTSGGDVHREDEENLAKAGIALSSPIATGEELVQVLRSLDYRIIADGQVR</sequence>
<reference evidence="1" key="1">
    <citation type="journal article" date="2021" name="PeerJ">
        <title>Extensive microbial diversity within the chicken gut microbiome revealed by metagenomics and culture.</title>
        <authorList>
            <person name="Gilroy R."/>
            <person name="Ravi A."/>
            <person name="Getino M."/>
            <person name="Pursley I."/>
            <person name="Horton D.L."/>
            <person name="Alikhan N.F."/>
            <person name="Baker D."/>
            <person name="Gharbi K."/>
            <person name="Hall N."/>
            <person name="Watson M."/>
            <person name="Adriaenssens E.M."/>
            <person name="Foster-Nyarko E."/>
            <person name="Jarju S."/>
            <person name="Secka A."/>
            <person name="Antonio M."/>
            <person name="Oren A."/>
            <person name="Chaudhuri R.R."/>
            <person name="La Ragione R."/>
            <person name="Hildebrand F."/>
            <person name="Pallen M.J."/>
        </authorList>
    </citation>
    <scope>NUCLEOTIDE SEQUENCE</scope>
    <source>
        <strain evidence="1">1282</strain>
    </source>
</reference>
<dbReference type="PANTHER" id="PTHR42924">
    <property type="entry name" value="EXONUCLEASE"/>
    <property type="match status" value="1"/>
</dbReference>
<dbReference type="GO" id="GO:0004534">
    <property type="term" value="F:5'-3' RNA exonuclease activity"/>
    <property type="evidence" value="ECO:0007669"/>
    <property type="project" value="TreeGrafter"/>
</dbReference>
<evidence type="ECO:0000313" key="1">
    <source>
        <dbReference type="EMBL" id="HIY26021.1"/>
    </source>
</evidence>
<reference evidence="1" key="2">
    <citation type="submission" date="2021-04" db="EMBL/GenBank/DDBJ databases">
        <authorList>
            <person name="Gilroy R."/>
        </authorList>
    </citation>
    <scope>NUCLEOTIDE SEQUENCE</scope>
    <source>
        <strain evidence="1">1282</strain>
    </source>
</reference>
<dbReference type="AlphaFoldDB" id="A0A9D2C0H1"/>
<dbReference type="EMBL" id="DXDU01000036">
    <property type="protein sequence ID" value="HIY26021.1"/>
    <property type="molecule type" value="Genomic_DNA"/>
</dbReference>
<dbReference type="GO" id="GO:0035312">
    <property type="term" value="F:5'-3' DNA exonuclease activity"/>
    <property type="evidence" value="ECO:0007669"/>
    <property type="project" value="TreeGrafter"/>
</dbReference>